<dbReference type="Proteomes" id="UP000073492">
    <property type="component" value="Unassembled WGS sequence"/>
</dbReference>
<dbReference type="EMBL" id="LFZO01000404">
    <property type="protein sequence ID" value="KXT08774.1"/>
    <property type="molecule type" value="Genomic_DNA"/>
</dbReference>
<reference evidence="1 2" key="1">
    <citation type="submission" date="2015-07" db="EMBL/GenBank/DDBJ databases">
        <title>Comparative genomics of the Sigatoka disease complex on banana suggests a link between parallel evolutionary changes in Pseudocercospora fijiensis and Pseudocercospora eumusae and increased virulence on the banana host.</title>
        <authorList>
            <person name="Chang T.-C."/>
            <person name="Salvucci A."/>
            <person name="Crous P.W."/>
            <person name="Stergiopoulos I."/>
        </authorList>
    </citation>
    <scope>NUCLEOTIDE SEQUENCE [LARGE SCALE GENOMIC DNA]</scope>
    <source>
        <strain evidence="1 2">CBS 116634</strain>
    </source>
</reference>
<proteinExistence type="predicted"/>
<comment type="caution">
    <text evidence="1">The sequence shown here is derived from an EMBL/GenBank/DDBJ whole genome shotgun (WGS) entry which is preliminary data.</text>
</comment>
<accession>A0A139I241</accession>
<name>A0A139I241_9PEZI</name>
<dbReference type="OrthoDB" id="9975114at2759"/>
<dbReference type="AlphaFoldDB" id="A0A139I241"/>
<keyword evidence="2" id="KW-1185">Reference proteome</keyword>
<sequence>MIWALILVSYAFDSFCRDIVDEWLDILGCLYVFAFFDLEVNLLGSPLELVKRFDPLIVDSAFCKLPDHGRWNTESFNLGAKHSLHSFSSIKLVVQSRRSVLQGFNLGRDRCELCLKAGETHTTKLDFLRIRCMIEI</sequence>
<protein>
    <submittedName>
        <fullName evidence="1">Uncharacterized protein</fullName>
    </submittedName>
</protein>
<gene>
    <name evidence="1" type="ORF">AC579_4929</name>
</gene>
<evidence type="ECO:0000313" key="2">
    <source>
        <dbReference type="Proteomes" id="UP000073492"/>
    </source>
</evidence>
<evidence type="ECO:0000313" key="1">
    <source>
        <dbReference type="EMBL" id="KXT08774.1"/>
    </source>
</evidence>
<organism evidence="1 2">
    <name type="scientific">Pseudocercospora musae</name>
    <dbReference type="NCBI Taxonomy" id="113226"/>
    <lineage>
        <taxon>Eukaryota</taxon>
        <taxon>Fungi</taxon>
        <taxon>Dikarya</taxon>
        <taxon>Ascomycota</taxon>
        <taxon>Pezizomycotina</taxon>
        <taxon>Dothideomycetes</taxon>
        <taxon>Dothideomycetidae</taxon>
        <taxon>Mycosphaerellales</taxon>
        <taxon>Mycosphaerellaceae</taxon>
        <taxon>Pseudocercospora</taxon>
    </lineage>
</organism>